<gene>
    <name evidence="1" type="ORF">DFQ07_1064</name>
</gene>
<accession>A0A4R6THM6</accession>
<name>A0A4R6THM6_9FLAO</name>
<organism evidence="1 2">
    <name type="scientific">Tenacibaculum caenipelagi</name>
    <dbReference type="NCBI Taxonomy" id="1325435"/>
    <lineage>
        <taxon>Bacteria</taxon>
        <taxon>Pseudomonadati</taxon>
        <taxon>Bacteroidota</taxon>
        <taxon>Flavobacteriia</taxon>
        <taxon>Flavobacteriales</taxon>
        <taxon>Flavobacteriaceae</taxon>
        <taxon>Tenacibaculum</taxon>
    </lineage>
</organism>
<dbReference type="EMBL" id="SNYH01000002">
    <property type="protein sequence ID" value="TDQ28686.1"/>
    <property type="molecule type" value="Genomic_DNA"/>
</dbReference>
<protein>
    <submittedName>
        <fullName evidence="1">Uncharacterized protein</fullName>
    </submittedName>
</protein>
<evidence type="ECO:0000313" key="1">
    <source>
        <dbReference type="EMBL" id="TDQ28686.1"/>
    </source>
</evidence>
<proteinExistence type="predicted"/>
<dbReference type="Proteomes" id="UP000295390">
    <property type="component" value="Unassembled WGS sequence"/>
</dbReference>
<dbReference type="AlphaFoldDB" id="A0A4R6THM6"/>
<keyword evidence="2" id="KW-1185">Reference proteome</keyword>
<sequence>MLKNISKLGSVLNKQEQKIVKGGYTAPVERCHDGWEWAMDYATGSWVCIPSLDD</sequence>
<dbReference type="RefSeq" id="WP_166627723.1">
    <property type="nucleotide sequence ID" value="NZ_SNYH01000002.1"/>
</dbReference>
<reference evidence="1 2" key="1">
    <citation type="submission" date="2019-03" db="EMBL/GenBank/DDBJ databases">
        <title>Genomic Encyclopedia of Type Strains, Phase III (KMG-III): the genomes of soil and plant-associated and newly described type strains.</title>
        <authorList>
            <person name="Whitman W."/>
        </authorList>
    </citation>
    <scope>NUCLEOTIDE SEQUENCE [LARGE SCALE GENOMIC DNA]</scope>
    <source>
        <strain evidence="1 2">CECT 8283</strain>
    </source>
</reference>
<comment type="caution">
    <text evidence="1">The sequence shown here is derived from an EMBL/GenBank/DDBJ whole genome shotgun (WGS) entry which is preliminary data.</text>
</comment>
<evidence type="ECO:0000313" key="2">
    <source>
        <dbReference type="Proteomes" id="UP000295390"/>
    </source>
</evidence>